<dbReference type="PANTHER" id="PTHR18063">
    <property type="entry name" value="NF-E2 INDUCIBLE PROTEIN"/>
    <property type="match status" value="1"/>
</dbReference>
<protein>
    <recommendedName>
        <fullName evidence="2">MINDY deubiquitinase domain-containing protein</fullName>
    </recommendedName>
</protein>
<dbReference type="PANTHER" id="PTHR18063:SF6">
    <property type="entry name" value="UBIQUITIN CARBOXYL-TERMINAL HYDROLASE"/>
    <property type="match status" value="1"/>
</dbReference>
<feature type="region of interest" description="Disordered" evidence="1">
    <location>
        <begin position="265"/>
        <end position="297"/>
    </location>
</feature>
<dbReference type="GO" id="GO:0004843">
    <property type="term" value="F:cysteine-type deubiquitinase activity"/>
    <property type="evidence" value="ECO:0007669"/>
    <property type="project" value="InterPro"/>
</dbReference>
<gene>
    <name evidence="3" type="ORF">AXF42_Ash006381</name>
</gene>
<dbReference type="OrthoDB" id="10261212at2759"/>
<dbReference type="InterPro" id="IPR007518">
    <property type="entry name" value="MINDY"/>
</dbReference>
<dbReference type="GO" id="GO:0071108">
    <property type="term" value="P:protein K48-linked deubiquitination"/>
    <property type="evidence" value="ECO:0007669"/>
    <property type="project" value="TreeGrafter"/>
</dbReference>
<feature type="compositionally biased region" description="Low complexity" evidence="1">
    <location>
        <begin position="672"/>
        <end position="694"/>
    </location>
</feature>
<feature type="compositionally biased region" description="Basic and acidic residues" evidence="1">
    <location>
        <begin position="265"/>
        <end position="274"/>
    </location>
</feature>
<dbReference type="AlphaFoldDB" id="A0A2I0AYW7"/>
<feature type="domain" description="MINDY deubiquitinase" evidence="2">
    <location>
        <begin position="514"/>
        <end position="618"/>
    </location>
</feature>
<accession>A0A2I0AYW7</accession>
<dbReference type="STRING" id="1088818.A0A2I0AYW7"/>
<feature type="compositionally biased region" description="Basic and acidic residues" evidence="1">
    <location>
        <begin position="719"/>
        <end position="730"/>
    </location>
</feature>
<sequence length="730" mass="80522">MATEERRPEAEAEDIVYKTKVVQFLGRSTPIVLQNDNGPCPLLAICNVLLLRNNINLSLDAAEVTLPKLLSLLAEKLIDSNSNVQDKDDGYVINQQQNIADAIDLLPRLGTGIDVNVQFRRINDFEFTRECAIFDLLDIGLCHGWIVDPQDVATSSVVGSKSYNALAGELVAFEARKSEVEHEKIRENDSVDFVAATTATLGVPSPSLSRGRSFDNCLYSLPEKKMKGKGDREEEEVLMMVLNMSRSDVSSPVGQSLLVDGHIPEGTELFDDHSSTTSEDSNIKQEVDDSEKSDPLDKIMPQECSVSNQCEEDVLQTEVVSVDNSSLLTSSSGVSALDQEIPAGSTYPSGLTGNANSEIVMPNEVPLVQSFDTHDRISVFNERAHLSEENPSSFLTCAEYLLKSQESEPQNKTGDSSTQYGLTNPVDSAVQNLSFQPSVNCPTNVIGSDVQNPSFQLSVNNGNELLAATKAVAGLGITEPIYEGEDCIHDSSLPKYDDQEPIYEGEIILCEQVHKDGGDSCSVDSNDKISEQQCHLIRNFLENTASQLTIYGLFCLQEGLKERELCVFFRNNHFSTMFKFNGELYLLVTDQGYINQPDLVWEKLNEVNGDTVFMTGNFKQFNADNQVNDSWNEQNAISSTADYLAALEGSVPPDSSLNSDLQLAIALQQQEFEQQPQHHNQQQQQQQQQQTSQQSSTIGRLRLVTGPQVSRNTNAPAKSETKIKEKCSIM</sequence>
<dbReference type="GO" id="GO:0005829">
    <property type="term" value="C:cytosol"/>
    <property type="evidence" value="ECO:0007669"/>
    <property type="project" value="TreeGrafter"/>
</dbReference>
<name>A0A2I0AYW7_9ASPA</name>
<dbReference type="GO" id="GO:0016807">
    <property type="term" value="F:cysteine-type carboxypeptidase activity"/>
    <property type="evidence" value="ECO:0007669"/>
    <property type="project" value="TreeGrafter"/>
</dbReference>
<reference evidence="3 4" key="1">
    <citation type="journal article" date="2017" name="Nature">
        <title>The Apostasia genome and the evolution of orchids.</title>
        <authorList>
            <person name="Zhang G.Q."/>
            <person name="Liu K.W."/>
            <person name="Li Z."/>
            <person name="Lohaus R."/>
            <person name="Hsiao Y.Y."/>
            <person name="Niu S.C."/>
            <person name="Wang J.Y."/>
            <person name="Lin Y.C."/>
            <person name="Xu Q."/>
            <person name="Chen L.J."/>
            <person name="Yoshida K."/>
            <person name="Fujiwara S."/>
            <person name="Wang Z.W."/>
            <person name="Zhang Y.Q."/>
            <person name="Mitsuda N."/>
            <person name="Wang M."/>
            <person name="Liu G.H."/>
            <person name="Pecoraro L."/>
            <person name="Huang H.X."/>
            <person name="Xiao X.J."/>
            <person name="Lin M."/>
            <person name="Wu X.Y."/>
            <person name="Wu W.L."/>
            <person name="Chen Y.Y."/>
            <person name="Chang S.B."/>
            <person name="Sakamoto S."/>
            <person name="Ohme-Takagi M."/>
            <person name="Yagi M."/>
            <person name="Zeng S.J."/>
            <person name="Shen C.Y."/>
            <person name="Yeh C.M."/>
            <person name="Luo Y.B."/>
            <person name="Tsai W.C."/>
            <person name="Van de Peer Y."/>
            <person name="Liu Z.J."/>
        </authorList>
    </citation>
    <scope>NUCLEOTIDE SEQUENCE [LARGE SCALE GENOMIC DNA]</scope>
    <source>
        <strain evidence="4">cv. Shenzhen</strain>
        <tissue evidence="3">Stem</tissue>
    </source>
</reference>
<feature type="compositionally biased region" description="Basic and acidic residues" evidence="1">
    <location>
        <begin position="281"/>
        <end position="297"/>
    </location>
</feature>
<dbReference type="EMBL" id="KZ451935">
    <property type="protein sequence ID" value="PKA60747.1"/>
    <property type="molecule type" value="Genomic_DNA"/>
</dbReference>
<evidence type="ECO:0000256" key="1">
    <source>
        <dbReference type="SAM" id="MobiDB-lite"/>
    </source>
</evidence>
<dbReference type="GO" id="GO:0071944">
    <property type="term" value="C:cell periphery"/>
    <property type="evidence" value="ECO:0007669"/>
    <property type="project" value="TreeGrafter"/>
</dbReference>
<dbReference type="Proteomes" id="UP000236161">
    <property type="component" value="Unassembled WGS sequence"/>
</dbReference>
<organism evidence="3 4">
    <name type="scientific">Apostasia shenzhenica</name>
    <dbReference type="NCBI Taxonomy" id="1088818"/>
    <lineage>
        <taxon>Eukaryota</taxon>
        <taxon>Viridiplantae</taxon>
        <taxon>Streptophyta</taxon>
        <taxon>Embryophyta</taxon>
        <taxon>Tracheophyta</taxon>
        <taxon>Spermatophyta</taxon>
        <taxon>Magnoliopsida</taxon>
        <taxon>Liliopsida</taxon>
        <taxon>Asparagales</taxon>
        <taxon>Orchidaceae</taxon>
        <taxon>Apostasioideae</taxon>
        <taxon>Apostasia</taxon>
    </lineage>
</organism>
<dbReference type="InterPro" id="IPR033979">
    <property type="entry name" value="MINDY_domain"/>
</dbReference>
<evidence type="ECO:0000313" key="4">
    <source>
        <dbReference type="Proteomes" id="UP000236161"/>
    </source>
</evidence>
<evidence type="ECO:0000259" key="2">
    <source>
        <dbReference type="Pfam" id="PF04424"/>
    </source>
</evidence>
<dbReference type="Pfam" id="PF04424">
    <property type="entry name" value="MINDY_DUB"/>
    <property type="match status" value="2"/>
</dbReference>
<dbReference type="GO" id="GO:1990380">
    <property type="term" value="F:K48-linked deubiquitinase activity"/>
    <property type="evidence" value="ECO:0007669"/>
    <property type="project" value="InterPro"/>
</dbReference>
<feature type="domain" description="MINDY deubiquitinase" evidence="2">
    <location>
        <begin position="16"/>
        <end position="188"/>
    </location>
</feature>
<evidence type="ECO:0000313" key="3">
    <source>
        <dbReference type="EMBL" id="PKA60747.1"/>
    </source>
</evidence>
<feature type="region of interest" description="Disordered" evidence="1">
    <location>
        <begin position="672"/>
        <end position="730"/>
    </location>
</feature>
<keyword evidence="4" id="KW-1185">Reference proteome</keyword>
<proteinExistence type="predicted"/>
<feature type="compositionally biased region" description="Polar residues" evidence="1">
    <location>
        <begin position="707"/>
        <end position="716"/>
    </location>
</feature>